<protein>
    <recommendedName>
        <fullName evidence="4">peroxidase</fullName>
        <ecNumber evidence="4">1.11.1.7</ecNumber>
    </recommendedName>
</protein>
<evidence type="ECO:0000256" key="3">
    <source>
        <dbReference type="ARBA" id="ARBA00006873"/>
    </source>
</evidence>
<evidence type="ECO:0000259" key="18">
    <source>
        <dbReference type="PROSITE" id="PS50873"/>
    </source>
</evidence>
<dbReference type="GO" id="GO:0020037">
    <property type="term" value="F:heme binding"/>
    <property type="evidence" value="ECO:0007669"/>
    <property type="project" value="InterPro"/>
</dbReference>
<feature type="binding site" evidence="15">
    <location>
        <position position="307"/>
    </location>
    <ligand>
        <name>Ca(2+)</name>
        <dbReference type="ChEBI" id="CHEBI:29108"/>
        <label>2</label>
    </ligand>
</feature>
<dbReference type="GO" id="GO:0046872">
    <property type="term" value="F:metal ion binding"/>
    <property type="evidence" value="ECO:0007669"/>
    <property type="project" value="UniProtKB-KW"/>
</dbReference>
<reference evidence="19" key="1">
    <citation type="submission" date="2020-12" db="EMBL/GenBank/DDBJ databases">
        <title>WGS assembly of Carya illinoinensis cv. Pawnee.</title>
        <authorList>
            <person name="Platts A."/>
            <person name="Shu S."/>
            <person name="Wright S."/>
            <person name="Barry K."/>
            <person name="Edger P."/>
            <person name="Pires J.C."/>
            <person name="Schmutz J."/>
        </authorList>
    </citation>
    <scope>NUCLEOTIDE SEQUENCE</scope>
    <source>
        <tissue evidence="19">Leaf</tissue>
    </source>
</reference>
<keyword evidence="6" id="KW-0349">Heme</keyword>
<feature type="binding site" evidence="15">
    <location>
        <position position="142"/>
    </location>
    <ligand>
        <name>Ca(2+)</name>
        <dbReference type="ChEBI" id="CHEBI:29108"/>
        <label>1</label>
    </ligand>
</feature>
<dbReference type="GO" id="GO:0140825">
    <property type="term" value="F:lactoperoxidase activity"/>
    <property type="evidence" value="ECO:0007669"/>
    <property type="project" value="UniProtKB-EC"/>
</dbReference>
<feature type="binding site" evidence="15">
    <location>
        <position position="248"/>
    </location>
    <ligand>
        <name>Ca(2+)</name>
        <dbReference type="ChEBI" id="CHEBI:29108"/>
        <label>2</label>
    </ligand>
</feature>
<comment type="caution">
    <text evidence="19">The sequence shown here is derived from an EMBL/GenBank/DDBJ whole genome shotgun (WGS) entry which is preliminary data.</text>
</comment>
<evidence type="ECO:0000256" key="1">
    <source>
        <dbReference type="ARBA" id="ARBA00000189"/>
    </source>
</evidence>
<keyword evidence="9" id="KW-0560">Oxidoreductase</keyword>
<evidence type="ECO:0000313" key="19">
    <source>
        <dbReference type="EMBL" id="KAG6632604.1"/>
    </source>
</evidence>
<reference evidence="20" key="2">
    <citation type="submission" date="2021-01" db="EMBL/GenBank/DDBJ databases">
        <authorList>
            <person name="Lovell J.T."/>
            <person name="Bentley N."/>
            <person name="Bhattarai G."/>
            <person name="Jenkins J.W."/>
            <person name="Sreedasyam A."/>
            <person name="Alarcon Y."/>
            <person name="Bock C."/>
            <person name="Boston L."/>
            <person name="Carlson J."/>
            <person name="Cervantes K."/>
            <person name="Clermont K."/>
            <person name="Krom N."/>
            <person name="Kubenka K."/>
            <person name="Mamidi S."/>
            <person name="Mattison C."/>
            <person name="Monteros M."/>
            <person name="Pisani C."/>
            <person name="Plott C."/>
            <person name="Rajasekar S."/>
            <person name="Rhein H.S."/>
            <person name="Rohla C."/>
            <person name="Song M."/>
            <person name="Hilaire R.S."/>
            <person name="Shu S."/>
            <person name="Wells L."/>
            <person name="Wang X."/>
            <person name="Webber J."/>
            <person name="Heerema R.J."/>
            <person name="Klein P."/>
            <person name="Conner P."/>
            <person name="Grauke L."/>
            <person name="Grimwood J."/>
            <person name="Schmutz J."/>
            <person name="Randall J.J."/>
        </authorList>
    </citation>
    <scope>NUCLEOTIDE SEQUENCE</scope>
    <source>
        <tissue evidence="20">Leaf</tissue>
    </source>
</reference>
<comment type="cofactor">
    <cofactor evidence="15">
        <name>Ca(2+)</name>
        <dbReference type="ChEBI" id="CHEBI:29108"/>
    </cofactor>
    <text evidence="15">Binds 2 calcium ions per subunit.</text>
</comment>
<evidence type="ECO:0000313" key="21">
    <source>
        <dbReference type="Proteomes" id="UP000811609"/>
    </source>
</evidence>
<evidence type="ECO:0000256" key="7">
    <source>
        <dbReference type="ARBA" id="ARBA00022723"/>
    </source>
</evidence>
<dbReference type="EMBL" id="CM031837">
    <property type="protein sequence ID" value="KAG6682978.1"/>
    <property type="molecule type" value="Genomic_DNA"/>
</dbReference>
<dbReference type="InterPro" id="IPR019793">
    <property type="entry name" value="Peroxidases_heam-ligand_BS"/>
</dbReference>
<feature type="disulfide bond" evidence="17">
    <location>
        <begin position="175"/>
        <end position="377"/>
    </location>
</feature>
<comment type="function">
    <text evidence="2">Removal of H(2)O(2), oxidation of toxic reductants, biosynthesis and degradation of lignin, suberization, auxin catabolism, response to environmental stresses such as wounding, pathogen attack and oxidative stress. These functions might be dependent on each isozyme/isoform in each plant tissue.</text>
</comment>
<dbReference type="FunFam" id="1.10.520.10:FF:000009">
    <property type="entry name" value="Peroxidase"/>
    <property type="match status" value="1"/>
</dbReference>
<dbReference type="PANTHER" id="PTHR31388:SF147">
    <property type="entry name" value="PEROXIDASE 58"/>
    <property type="match status" value="1"/>
</dbReference>
<dbReference type="EMBL" id="CM031821">
    <property type="protein sequence ID" value="KAG6632604.1"/>
    <property type="molecule type" value="Genomic_DNA"/>
</dbReference>
<keyword evidence="12" id="KW-0325">Glycoprotein</keyword>
<evidence type="ECO:0000256" key="15">
    <source>
        <dbReference type="PIRSR" id="PIRSR600823-3"/>
    </source>
</evidence>
<evidence type="ECO:0000256" key="10">
    <source>
        <dbReference type="ARBA" id="ARBA00023004"/>
    </source>
</evidence>
<feature type="binding site" evidence="15">
    <location>
        <position position="121"/>
    </location>
    <ligand>
        <name>Ca(2+)</name>
        <dbReference type="ChEBI" id="CHEBI:29108"/>
        <label>1</label>
    </ligand>
</feature>
<dbReference type="InterPro" id="IPR033905">
    <property type="entry name" value="Secretory_peroxidase"/>
</dbReference>
<feature type="binding site" evidence="15">
    <location>
        <position position="302"/>
    </location>
    <ligand>
        <name>Ca(2+)</name>
        <dbReference type="ChEBI" id="CHEBI:29108"/>
        <label>2</label>
    </ligand>
</feature>
<dbReference type="Proteomes" id="UP000811246">
    <property type="component" value="Chromosome 13"/>
</dbReference>
<gene>
    <name evidence="19" type="ORF">CIPAW_13G170700</name>
    <name evidence="20" type="ORF">I3842_13G169800</name>
</gene>
<proteinExistence type="inferred from homology"/>
<feature type="binding site" evidence="15">
    <location>
        <position position="128"/>
    </location>
    <ligand>
        <name>Ca(2+)</name>
        <dbReference type="ChEBI" id="CHEBI:29108"/>
        <label>1</label>
    </ligand>
</feature>
<evidence type="ECO:0000256" key="14">
    <source>
        <dbReference type="PIRSR" id="PIRSR600823-2"/>
    </source>
</evidence>
<evidence type="ECO:0000256" key="4">
    <source>
        <dbReference type="ARBA" id="ARBA00012313"/>
    </source>
</evidence>
<dbReference type="PROSITE" id="PS50873">
    <property type="entry name" value="PEROXIDASE_4"/>
    <property type="match status" value="1"/>
</dbReference>
<dbReference type="PROSITE" id="PS00436">
    <property type="entry name" value="PEROXIDASE_2"/>
    <property type="match status" value="1"/>
</dbReference>
<evidence type="ECO:0000256" key="11">
    <source>
        <dbReference type="ARBA" id="ARBA00023157"/>
    </source>
</evidence>
<evidence type="ECO:0000256" key="2">
    <source>
        <dbReference type="ARBA" id="ARBA00002322"/>
    </source>
</evidence>
<feature type="binding site" description="axial binding residue" evidence="15">
    <location>
        <position position="247"/>
    </location>
    <ligand>
        <name>heme b</name>
        <dbReference type="ChEBI" id="CHEBI:60344"/>
    </ligand>
    <ligandPart>
        <name>Fe</name>
        <dbReference type="ChEBI" id="CHEBI:18248"/>
    </ligandPart>
</feature>
<feature type="binding site" evidence="14">
    <location>
        <position position="217"/>
    </location>
    <ligand>
        <name>substrate</name>
    </ligand>
</feature>
<dbReference type="GO" id="GO:0006979">
    <property type="term" value="P:response to oxidative stress"/>
    <property type="evidence" value="ECO:0007669"/>
    <property type="project" value="InterPro"/>
</dbReference>
<keyword evidence="8 15" id="KW-0106">Calcium</keyword>
<keyword evidence="10 15" id="KW-0408">Iron</keyword>
<evidence type="ECO:0000256" key="9">
    <source>
        <dbReference type="ARBA" id="ARBA00023002"/>
    </source>
</evidence>
<evidence type="ECO:0000256" key="8">
    <source>
        <dbReference type="ARBA" id="ARBA00022837"/>
    </source>
</evidence>
<dbReference type="FunFam" id="1.10.420.10:FF:000001">
    <property type="entry name" value="Peroxidase"/>
    <property type="match status" value="1"/>
</dbReference>
<dbReference type="Pfam" id="PF00141">
    <property type="entry name" value="peroxidase"/>
    <property type="match status" value="1"/>
</dbReference>
<dbReference type="AlphaFoldDB" id="A0A8T1NTT1"/>
<accession>A0A8T1NTT1</accession>
<feature type="binding site" evidence="15">
    <location>
        <position position="299"/>
    </location>
    <ligand>
        <name>Ca(2+)</name>
        <dbReference type="ChEBI" id="CHEBI:29108"/>
        <label>2</label>
    </ligand>
</feature>
<feature type="disulfide bond" evidence="17">
    <location>
        <begin position="254"/>
        <end position="286"/>
    </location>
</feature>
<dbReference type="InterPro" id="IPR000823">
    <property type="entry name" value="Peroxidase_pln"/>
</dbReference>
<dbReference type="PROSITE" id="PS00435">
    <property type="entry name" value="PEROXIDASE_1"/>
    <property type="match status" value="1"/>
</dbReference>
<keyword evidence="11 17" id="KW-1015">Disulfide bond</keyword>
<dbReference type="EC" id="1.11.1.7" evidence="4"/>
<evidence type="ECO:0000256" key="5">
    <source>
        <dbReference type="ARBA" id="ARBA00022559"/>
    </source>
</evidence>
<dbReference type="Proteomes" id="UP000811609">
    <property type="component" value="Chromosome 13"/>
</dbReference>
<dbReference type="PANTHER" id="PTHR31388">
    <property type="entry name" value="PEROXIDASE 72-RELATED"/>
    <property type="match status" value="1"/>
</dbReference>
<feature type="binding site" evidence="15">
    <location>
        <position position="124"/>
    </location>
    <ligand>
        <name>Ca(2+)</name>
        <dbReference type="ChEBI" id="CHEBI:29108"/>
        <label>1</label>
    </ligand>
</feature>
<evidence type="ECO:0000313" key="20">
    <source>
        <dbReference type="EMBL" id="KAG6682978.1"/>
    </source>
</evidence>
<comment type="similarity">
    <text evidence="3">Belongs to the peroxidase family. Ascorbate peroxidase subfamily.</text>
</comment>
<keyword evidence="7 15" id="KW-0479">Metal-binding</keyword>
<dbReference type="GO" id="GO:0042744">
    <property type="term" value="P:hydrogen peroxide catabolic process"/>
    <property type="evidence" value="ECO:0007669"/>
    <property type="project" value="InterPro"/>
</dbReference>
<organism evidence="19 21">
    <name type="scientific">Carya illinoinensis</name>
    <name type="common">Pecan</name>
    <dbReference type="NCBI Taxonomy" id="32201"/>
    <lineage>
        <taxon>Eukaryota</taxon>
        <taxon>Viridiplantae</taxon>
        <taxon>Streptophyta</taxon>
        <taxon>Embryophyta</taxon>
        <taxon>Tracheophyta</taxon>
        <taxon>Spermatophyta</taxon>
        <taxon>Magnoliopsida</taxon>
        <taxon>eudicotyledons</taxon>
        <taxon>Gunneridae</taxon>
        <taxon>Pentapetalae</taxon>
        <taxon>rosids</taxon>
        <taxon>fabids</taxon>
        <taxon>Fagales</taxon>
        <taxon>Juglandaceae</taxon>
        <taxon>Carya</taxon>
    </lineage>
</organism>
<keyword evidence="5" id="KW-0575">Peroxidase</keyword>
<dbReference type="CDD" id="cd00693">
    <property type="entry name" value="secretory_peroxidase"/>
    <property type="match status" value="1"/>
</dbReference>
<keyword evidence="21" id="KW-1185">Reference proteome</keyword>
<comment type="cofactor">
    <cofactor evidence="15">
        <name>heme b</name>
        <dbReference type="ChEBI" id="CHEBI:60344"/>
    </cofactor>
    <text evidence="15">Binds 1 heme b (iron(II)-protoporphyrin IX) group per subunit.</text>
</comment>
<dbReference type="InterPro" id="IPR019794">
    <property type="entry name" value="Peroxidases_AS"/>
</dbReference>
<feature type="binding site" evidence="15">
    <location>
        <position position="126"/>
    </location>
    <ligand>
        <name>Ca(2+)</name>
        <dbReference type="ChEBI" id="CHEBI:29108"/>
        <label>1</label>
    </ligand>
</feature>
<evidence type="ECO:0000256" key="17">
    <source>
        <dbReference type="PIRSR" id="PIRSR600823-5"/>
    </source>
</evidence>
<evidence type="ECO:0000256" key="6">
    <source>
        <dbReference type="ARBA" id="ARBA00022617"/>
    </source>
</evidence>
<evidence type="ECO:0000256" key="16">
    <source>
        <dbReference type="PIRSR" id="PIRSR600823-4"/>
    </source>
</evidence>
<feature type="disulfide bond" evidence="17">
    <location>
        <begin position="89"/>
        <end position="169"/>
    </location>
</feature>
<evidence type="ECO:0000256" key="12">
    <source>
        <dbReference type="ARBA" id="ARBA00023180"/>
    </source>
</evidence>
<feature type="site" description="Transition state stabilizer" evidence="16">
    <location>
        <position position="116"/>
    </location>
</feature>
<name>A0A8T1NTT1_CARIL</name>
<feature type="domain" description="Plant heme peroxidase family profile" evidence="18">
    <location>
        <begin position="79"/>
        <end position="381"/>
    </location>
</feature>
<feature type="binding site" evidence="15">
    <location>
        <position position="130"/>
    </location>
    <ligand>
        <name>Ca(2+)</name>
        <dbReference type="ChEBI" id="CHEBI:29108"/>
        <label>1</label>
    </ligand>
</feature>
<comment type="catalytic activity">
    <reaction evidence="1">
        <text>2 a phenolic donor + H2O2 = 2 a phenolic radical donor + 2 H2O</text>
        <dbReference type="Rhea" id="RHEA:56136"/>
        <dbReference type="ChEBI" id="CHEBI:15377"/>
        <dbReference type="ChEBI" id="CHEBI:16240"/>
        <dbReference type="ChEBI" id="CHEBI:139520"/>
        <dbReference type="ChEBI" id="CHEBI:139521"/>
        <dbReference type="EC" id="1.11.1.7"/>
    </reaction>
</comment>
<sequence>MRAYSSYEQTTSDHEFHFDIKELARAHFSLSLSNFFFSRSASREKKEKIDIMSSFLVKLAIFSTLVASSFWCSLSNATRLSTTFYESTCPNVSSVVRGVVEEAAQNDVRIGAKIIRLHFHDCIVDGCDGSILLDNADGIESEKEALPNNNSALGFEVVDEVKAALENVCPGVVSCADILALASQILVSLAGGPTWEIPLGRRDSRTANRQGANDLIPTPFDTLKNLTIKFDGFGLDATDLVALSGGHTFGRSQCIFFRHRLYNFNNTGVPDPTVDKTYMEKLRRRCPDGGDNNTLANFDPITPDSFDNEYFKLLQNKQGILTSDQVLYSTSGADTIDIVDRFADSQSDFFENFARSMIKLGNISPLTGDDGEIRLNCRRVN</sequence>
<feature type="active site" description="Proton acceptor" evidence="13">
    <location>
        <position position="120"/>
    </location>
</feature>
<dbReference type="InterPro" id="IPR002016">
    <property type="entry name" value="Haem_peroxidase"/>
</dbReference>
<feature type="disulfide bond" evidence="17">
    <location>
        <begin position="122"/>
        <end position="127"/>
    </location>
</feature>
<evidence type="ECO:0000256" key="13">
    <source>
        <dbReference type="PIRSR" id="PIRSR600823-1"/>
    </source>
</evidence>